<evidence type="ECO:0000256" key="4">
    <source>
        <dbReference type="ARBA" id="ARBA00023242"/>
    </source>
</evidence>
<name>A0A6G1G324_9PEZI</name>
<feature type="compositionally biased region" description="Polar residues" evidence="6">
    <location>
        <begin position="74"/>
        <end position="94"/>
    </location>
</feature>
<dbReference type="GO" id="GO:0003714">
    <property type="term" value="F:transcription corepressor activity"/>
    <property type="evidence" value="ECO:0007669"/>
    <property type="project" value="InterPro"/>
</dbReference>
<proteinExistence type="predicted"/>
<organism evidence="8">
    <name type="scientific">Eremomyces bilateralis CBS 781.70</name>
    <dbReference type="NCBI Taxonomy" id="1392243"/>
    <lineage>
        <taxon>Eukaryota</taxon>
        <taxon>Fungi</taxon>
        <taxon>Dikarya</taxon>
        <taxon>Ascomycota</taxon>
        <taxon>Pezizomycotina</taxon>
        <taxon>Dothideomycetes</taxon>
        <taxon>Dothideomycetes incertae sedis</taxon>
        <taxon>Eremomycetales</taxon>
        <taxon>Eremomycetaceae</taxon>
        <taxon>Eremomyces</taxon>
    </lineage>
</organism>
<protein>
    <recommendedName>
        <fullName evidence="7">Histone deacetylase interacting domain-containing protein</fullName>
    </recommendedName>
</protein>
<evidence type="ECO:0000313" key="8">
    <source>
        <dbReference type="EMBL" id="KAF1812209.1"/>
    </source>
</evidence>
<comment type="subcellular location">
    <subcellularLocation>
        <location evidence="1 5">Nucleus</location>
    </subcellularLocation>
</comment>
<dbReference type="GeneID" id="54415498"/>
<evidence type="ECO:0000256" key="6">
    <source>
        <dbReference type="SAM" id="MobiDB-lite"/>
    </source>
</evidence>
<dbReference type="PANTHER" id="PTHR12346">
    <property type="entry name" value="SIN3B-RELATED"/>
    <property type="match status" value="1"/>
</dbReference>
<dbReference type="PANTHER" id="PTHR12346:SF0">
    <property type="entry name" value="SIN3A, ISOFORM G"/>
    <property type="match status" value="1"/>
</dbReference>
<feature type="compositionally biased region" description="Low complexity" evidence="6">
    <location>
        <begin position="397"/>
        <end position="411"/>
    </location>
</feature>
<dbReference type="InterPro" id="IPR036600">
    <property type="entry name" value="PAH_sf"/>
</dbReference>
<dbReference type="Pfam" id="PF16879">
    <property type="entry name" value="Sin3a_C"/>
    <property type="match status" value="1"/>
</dbReference>
<feature type="compositionally biased region" description="Low complexity" evidence="6">
    <location>
        <begin position="63"/>
        <end position="73"/>
    </location>
</feature>
<evidence type="ECO:0000256" key="1">
    <source>
        <dbReference type="ARBA" id="ARBA00004123"/>
    </source>
</evidence>
<reference evidence="10" key="3">
    <citation type="submission" date="2025-04" db="UniProtKB">
        <authorList>
            <consortium name="RefSeq"/>
        </authorList>
    </citation>
    <scope>IDENTIFICATION</scope>
    <source>
        <strain evidence="10">CBS 781.70</strain>
    </source>
</reference>
<evidence type="ECO:0000256" key="2">
    <source>
        <dbReference type="ARBA" id="ARBA00022491"/>
    </source>
</evidence>
<evidence type="ECO:0000256" key="5">
    <source>
        <dbReference type="PROSITE-ProRule" id="PRU00810"/>
    </source>
</evidence>
<evidence type="ECO:0000313" key="10">
    <source>
        <dbReference type="RefSeq" id="XP_033533840.1"/>
    </source>
</evidence>
<feature type="region of interest" description="Disordered" evidence="6">
    <location>
        <begin position="345"/>
        <end position="411"/>
    </location>
</feature>
<feature type="compositionally biased region" description="Basic and acidic residues" evidence="6">
    <location>
        <begin position="1104"/>
        <end position="1128"/>
    </location>
</feature>
<evidence type="ECO:0000313" key="9">
    <source>
        <dbReference type="Proteomes" id="UP000504638"/>
    </source>
</evidence>
<gene>
    <name evidence="8 10" type="ORF">P152DRAFT_28189</name>
</gene>
<feature type="compositionally biased region" description="Polar residues" evidence="6">
    <location>
        <begin position="1130"/>
        <end position="1142"/>
    </location>
</feature>
<feature type="compositionally biased region" description="Low complexity" evidence="6">
    <location>
        <begin position="186"/>
        <end position="203"/>
    </location>
</feature>
<feature type="compositionally biased region" description="Low complexity" evidence="6">
    <location>
        <begin position="29"/>
        <end position="50"/>
    </location>
</feature>
<feature type="region of interest" description="Disordered" evidence="6">
    <location>
        <begin position="432"/>
        <end position="459"/>
    </location>
</feature>
<dbReference type="GO" id="GO:0033698">
    <property type="term" value="C:Rpd3L complex"/>
    <property type="evidence" value="ECO:0007669"/>
    <property type="project" value="UniProtKB-ARBA"/>
</dbReference>
<keyword evidence="9" id="KW-1185">Reference proteome</keyword>
<keyword evidence="2" id="KW-0678">Repressor</keyword>
<feature type="region of interest" description="Disordered" evidence="6">
    <location>
        <begin position="1077"/>
        <end position="1166"/>
    </location>
</feature>
<accession>A0A6G1G324</accession>
<dbReference type="SUPFAM" id="SSF47762">
    <property type="entry name" value="PAH2 domain"/>
    <property type="match status" value="3"/>
</dbReference>
<dbReference type="EMBL" id="ML975158">
    <property type="protein sequence ID" value="KAF1812209.1"/>
    <property type="molecule type" value="Genomic_DNA"/>
</dbReference>
<keyword evidence="4 5" id="KW-0539">Nucleus</keyword>
<dbReference type="PROSITE" id="PS51477">
    <property type="entry name" value="PAH"/>
    <property type="match status" value="2"/>
</dbReference>
<dbReference type="GO" id="GO:0010628">
    <property type="term" value="P:positive regulation of gene expression"/>
    <property type="evidence" value="ECO:0007669"/>
    <property type="project" value="UniProtKB-ARBA"/>
</dbReference>
<dbReference type="SMART" id="SM00761">
    <property type="entry name" value="HDAC_interact"/>
    <property type="match status" value="1"/>
</dbReference>
<evidence type="ECO:0000259" key="7">
    <source>
        <dbReference type="SMART" id="SM00761"/>
    </source>
</evidence>
<dbReference type="OrthoDB" id="10265969at2759"/>
<dbReference type="FunFam" id="1.20.1160.11:FF:000001">
    <property type="entry name" value="Paired amphipathic helix protein Sin3"/>
    <property type="match status" value="1"/>
</dbReference>
<dbReference type="Proteomes" id="UP000504638">
    <property type="component" value="Unplaced"/>
</dbReference>
<dbReference type="RefSeq" id="XP_033533840.1">
    <property type="nucleotide sequence ID" value="XM_033674928.1"/>
</dbReference>
<feature type="region of interest" description="Disordered" evidence="6">
    <location>
        <begin position="1"/>
        <end position="227"/>
    </location>
</feature>
<evidence type="ECO:0000256" key="3">
    <source>
        <dbReference type="ARBA" id="ARBA00022737"/>
    </source>
</evidence>
<reference evidence="10" key="2">
    <citation type="submission" date="2020-04" db="EMBL/GenBank/DDBJ databases">
        <authorList>
            <consortium name="NCBI Genome Project"/>
        </authorList>
    </citation>
    <scope>NUCLEOTIDE SEQUENCE</scope>
    <source>
        <strain evidence="10">CBS 781.70</strain>
    </source>
</reference>
<dbReference type="GO" id="GO:0000122">
    <property type="term" value="P:negative regulation of transcription by RNA polymerase II"/>
    <property type="evidence" value="ECO:0007669"/>
    <property type="project" value="TreeGrafter"/>
</dbReference>
<dbReference type="InterPro" id="IPR003822">
    <property type="entry name" value="PAH"/>
</dbReference>
<feature type="compositionally biased region" description="Acidic residues" evidence="6">
    <location>
        <begin position="1143"/>
        <end position="1162"/>
    </location>
</feature>
<reference evidence="8 10" key="1">
    <citation type="submission" date="2020-01" db="EMBL/GenBank/DDBJ databases">
        <authorList>
            <consortium name="DOE Joint Genome Institute"/>
            <person name="Haridas S."/>
            <person name="Albert R."/>
            <person name="Binder M."/>
            <person name="Bloem J."/>
            <person name="Labutti K."/>
            <person name="Salamov A."/>
            <person name="Andreopoulos B."/>
            <person name="Baker S.E."/>
            <person name="Barry K."/>
            <person name="Bills G."/>
            <person name="Bluhm B.H."/>
            <person name="Cannon C."/>
            <person name="Castanera R."/>
            <person name="Culley D.E."/>
            <person name="Daum C."/>
            <person name="Ezra D."/>
            <person name="Gonzalez J.B."/>
            <person name="Henrissat B."/>
            <person name="Kuo A."/>
            <person name="Liang C."/>
            <person name="Lipzen A."/>
            <person name="Lutzoni F."/>
            <person name="Magnuson J."/>
            <person name="Mondo S."/>
            <person name="Nolan M."/>
            <person name="Ohm R."/>
            <person name="Pangilinan J."/>
            <person name="Park H.-J."/>
            <person name="Ramirez L."/>
            <person name="Alfaro M."/>
            <person name="Sun H."/>
            <person name="Tritt A."/>
            <person name="Yoshinaga Y."/>
            <person name="Zwiers L.-H."/>
            <person name="Turgeon B.G."/>
            <person name="Goodwin S.B."/>
            <person name="Spatafora J.W."/>
            <person name="Crous P.W."/>
            <person name="Grigoriev I.V."/>
        </authorList>
    </citation>
    <scope>NUCLEOTIDE SEQUENCE</scope>
    <source>
        <strain evidence="8 10">CBS 781.70</strain>
    </source>
</reference>
<feature type="domain" description="Histone deacetylase interacting" evidence="7">
    <location>
        <begin position="791"/>
        <end position="892"/>
    </location>
</feature>
<dbReference type="Gene3D" id="1.20.1160.11">
    <property type="entry name" value="Paired amphipathic helix"/>
    <property type="match status" value="3"/>
</dbReference>
<feature type="compositionally biased region" description="Basic and acidic residues" evidence="6">
    <location>
        <begin position="123"/>
        <end position="172"/>
    </location>
</feature>
<dbReference type="InterPro" id="IPR039774">
    <property type="entry name" value="Sin3-like"/>
</dbReference>
<dbReference type="InterPro" id="IPR031693">
    <property type="entry name" value="Sin3_C"/>
</dbReference>
<feature type="region of interest" description="Disordered" evidence="6">
    <location>
        <begin position="587"/>
        <end position="686"/>
    </location>
</feature>
<keyword evidence="3" id="KW-0677">Repeat</keyword>
<dbReference type="FunFam" id="1.20.1160.11:FF:000003">
    <property type="entry name" value="Paired amphipathic helix SIN3-like protein"/>
    <property type="match status" value="1"/>
</dbReference>
<dbReference type="Pfam" id="PF08295">
    <property type="entry name" value="Sin3_corepress"/>
    <property type="match status" value="1"/>
</dbReference>
<dbReference type="Pfam" id="PF02671">
    <property type="entry name" value="PAH"/>
    <property type="match status" value="3"/>
</dbReference>
<dbReference type="InterPro" id="IPR013194">
    <property type="entry name" value="HDAC_interact_dom"/>
</dbReference>
<sequence length="1553" mass="172551">MNPSSREGWSVNPPPSANEAQPPNSRPMGPFGSAGASQQQSPPSSAQQGPPTLPPPGSSYFQPSNSLPPLSNLASVQGSPGRPQSYNQEAPSGNQGLGQPLTSYSLPRIDQAVQQHAVPPNIPDRERERDRDPQRDPRDADMADRHMEDVSMRDAEQQRDRELRERQQRELHQPVAVPPHVRSIHGPNGLLGNAAPGNAGNAASTPIPNSAPPSVYPGSHIAASAPPSQQQALSVMAAYPPNLQQVAGMGGQGQQPILNDALSYLDQVKVQFVDNPDVYNRFLDIMKDFKSGAIDTPGVIDRVSNLFAGNANLIQGFNTFLPPGYKIECGTSEDPNAIRVTTPMGTTVSTMPQPRPAADQRQVSMNGAGPVQNDRQYYDSRTPGNAWQGPPGSAPENAYSPNGPPAAAAAFGAPGGANANVAAVDPQREQQNIAATPAQDARQLQTTPGTGAFGRPNVLSPPRAMATPVAAQQMNGLAMQQGGVGSERRGPVEFNHAISYVNKIKNRFATQPDIYKQFLEILQTYQRESKPIQDVYAQVTKLFETAPDLLEDFKQFLPESAAHARAAAAAKAAADEQAPVSNIRGEQAYPAGATPFPVQQQTPRAEQGRLPPVGNFAPTPSANRDNKRKRGGVQPVGTVAAGQVSTVQETGGRGTGAAAGLSKKTKQAQPVRAAEPSAPDVAPSLVPTLPTPLPPTSKESDQEYQQLFERVKKYLNNKTQMNEFLKLCLLWSRDVLDTVLFIHRAHSFIGGNPDLFNLLKRAVRYDEWKRISDSTKGSSNAVMGARADLNRCRGLGPSYRLVPLQVTTVPCEGRDNLCREVLNDHWTSHPTWASEESGFVAHKKNSFEELLHRIEEERHDYDSNIEALGRTVQLLEPIAQHIRQLPHDQRHSFVLPPGLGGQSQTIYKRVIMKLYGRETGAKVIDHLFKEPWKVVGPLLLRLKQKFEDWNNARYEWNKIWLDLTSKNFWKSLDHQSAEQKKDKRVFQPKTLLNDITTIYDEHRRRATVHGIKIPAYQYKFSFTEAEVVLDVAYLVVVYAETNNQLEALKVETFMKEFLTTFFDYDKQRFEARMAARRENRANNGVTADSPDNKDEQPPRTARSRNTELLRKAVDPRRAEKAAGERDESPASASQATSPNESSAPDDDVVETSEQPPAEESEVENAMSAEKWLNTPDGQLPAAMDKNTPYVRKIFDLYCNQNFYFFFRCFNTLYERLCNIRNDEAEARRQVTHMEQNLVAKDLKVFEKLAADYWEDISETANFYEQVVFMLEQQLVGDLPMSDIEDTLRRFYMQHGWQLYNFEKLISNLHKYAATVADTDGKDKEIWNSFKKDRAKVETTAGEQLAYRTHVEKQIKEGELFCISWNTADESAGVKIVKTGDLTFNMSALSEEGRFAFYIHAFCTLKPTEGVDVGRVAFPLLHRSLPPDLVEHERAYTDRIRRARIQESLQVHLKSEDYHLQFKPLGEESTFPGVAVPSSDAGEGETYVPSMYTPGFDAPRLADPGRERLILNARWMKDLSTDDVGARKKAFQDKIEGRVDAEAEAQDVEMADAE</sequence>